<dbReference type="EMBL" id="AP018711">
    <property type="protein sequence ID" value="BBE35809.1"/>
    <property type="molecule type" value="Genomic_DNA"/>
</dbReference>
<dbReference type="AlphaFoldDB" id="A0AAD1D8Z3"/>
<comment type="similarity">
    <text evidence="1">Belongs to the UPF0174 family.</text>
</comment>
<reference evidence="3 5" key="1">
    <citation type="submission" date="2018-06" db="EMBL/GenBank/DDBJ databases">
        <title>Complete Genome Sequence of the Microcystin-Degrading Bacterium Sphingosinicella microcystinivorans Strain B-9.</title>
        <authorList>
            <person name="Jin H."/>
            <person name="Nishizawa T."/>
            <person name="Guo Y."/>
            <person name="Nishizawa A."/>
            <person name="Park H."/>
            <person name="Kato H."/>
            <person name="Tsuji K."/>
            <person name="Harada K."/>
        </authorList>
    </citation>
    <scope>NUCLEOTIDE SEQUENCE [LARGE SCALE GENOMIC DNA]</scope>
    <source>
        <strain evidence="3 5">B9</strain>
    </source>
</reference>
<dbReference type="EMBL" id="RBWX01000009">
    <property type="protein sequence ID" value="RKS87997.1"/>
    <property type="molecule type" value="Genomic_DNA"/>
</dbReference>
<dbReference type="Proteomes" id="UP000275727">
    <property type="component" value="Chromosome"/>
</dbReference>
<dbReference type="InterPro" id="IPR021150">
    <property type="entry name" value="Ubiq_cyt_c_chap"/>
</dbReference>
<accession>A0AAD1D8Z3</accession>
<organism evidence="3 5">
    <name type="scientific">Sphingosinicella microcystinivorans</name>
    <dbReference type="NCBI Taxonomy" id="335406"/>
    <lineage>
        <taxon>Bacteria</taxon>
        <taxon>Pseudomonadati</taxon>
        <taxon>Pseudomonadota</taxon>
        <taxon>Alphaproteobacteria</taxon>
        <taxon>Sphingomonadales</taxon>
        <taxon>Sphingosinicellaceae</taxon>
        <taxon>Sphingosinicella</taxon>
    </lineage>
</organism>
<proteinExistence type="inferred from homology"/>
<evidence type="ECO:0000313" key="6">
    <source>
        <dbReference type="Proteomes" id="UP000276029"/>
    </source>
</evidence>
<evidence type="ECO:0000313" key="5">
    <source>
        <dbReference type="Proteomes" id="UP000275727"/>
    </source>
</evidence>
<evidence type="ECO:0000313" key="3">
    <source>
        <dbReference type="EMBL" id="BBE35809.1"/>
    </source>
</evidence>
<feature type="domain" description="Ubiquinol-cytochrome c chaperone" evidence="2">
    <location>
        <begin position="39"/>
        <end position="143"/>
    </location>
</feature>
<dbReference type="RefSeq" id="WP_121051875.1">
    <property type="nucleotide sequence ID" value="NZ_AP018711.1"/>
</dbReference>
<sequence length="171" mass="18803">MLKWLQRRNAGTDGEARAAELYDEIVAVARRPDWYVEGGVPDSIDGRFDMVVLSLSLLLFRLEQDAEDARARALSSLLVERFAADMDGSFREIGIGDMVIGKHMGRAMQALGGRLGSYREALAADADPALLGAALARNVMRVEDAAPDWLTARVREEWARCTARPLSEILG</sequence>
<evidence type="ECO:0000256" key="1">
    <source>
        <dbReference type="ARBA" id="ARBA00006436"/>
    </source>
</evidence>
<dbReference type="Pfam" id="PF03981">
    <property type="entry name" value="Ubiq_cyt_C_chap"/>
    <property type="match status" value="1"/>
</dbReference>
<evidence type="ECO:0000259" key="2">
    <source>
        <dbReference type="Pfam" id="PF03981"/>
    </source>
</evidence>
<keyword evidence="6" id="KW-1185">Reference proteome</keyword>
<protein>
    <submittedName>
        <fullName evidence="4">Cytochrome b pre-mRNA-processing protein 3</fullName>
    </submittedName>
</protein>
<dbReference type="Proteomes" id="UP000276029">
    <property type="component" value="Unassembled WGS sequence"/>
</dbReference>
<name>A0AAD1D8Z3_SPHMI</name>
<evidence type="ECO:0000313" key="4">
    <source>
        <dbReference type="EMBL" id="RKS87997.1"/>
    </source>
</evidence>
<gene>
    <name evidence="4" type="ORF">DFR51_2644</name>
    <name evidence="3" type="ORF">SmB9_34670</name>
</gene>
<dbReference type="KEGG" id="smic:SmB9_34670"/>
<reference evidence="4 6" key="2">
    <citation type="submission" date="2018-10" db="EMBL/GenBank/DDBJ databases">
        <title>Genomic Encyclopedia of Type Strains, Phase IV (KMG-IV): sequencing the most valuable type-strain genomes for metagenomic binning, comparative biology and taxonomic classification.</title>
        <authorList>
            <person name="Goeker M."/>
        </authorList>
    </citation>
    <scope>NUCLEOTIDE SEQUENCE [LARGE SCALE GENOMIC DNA]</scope>
    <source>
        <strain evidence="4 6">DSM 19791</strain>
    </source>
</reference>